<evidence type="ECO:0000256" key="13">
    <source>
        <dbReference type="SAM" id="MobiDB-lite"/>
    </source>
</evidence>
<keyword evidence="6 11" id="KW-0863">Zinc-finger</keyword>
<dbReference type="SMART" id="SM00343">
    <property type="entry name" value="ZnF_C2HC"/>
    <property type="match status" value="2"/>
</dbReference>
<feature type="compositionally biased region" description="Polar residues" evidence="13">
    <location>
        <begin position="14"/>
        <end position="37"/>
    </location>
</feature>
<reference evidence="15 16" key="1">
    <citation type="submission" date="2024-02" db="EMBL/GenBank/DDBJ databases">
        <title>De novo assembly and annotation of 12 fungi associated with fruit tree decline syndrome in Ontario, Canada.</title>
        <authorList>
            <person name="Sulman M."/>
            <person name="Ellouze W."/>
            <person name="Ilyukhin E."/>
        </authorList>
    </citation>
    <scope>NUCLEOTIDE SEQUENCE [LARGE SCALE GENOMIC DNA]</scope>
    <source>
        <strain evidence="15 16">M169</strain>
    </source>
</reference>
<evidence type="ECO:0000256" key="4">
    <source>
        <dbReference type="ARBA" id="ARBA00022664"/>
    </source>
</evidence>
<dbReference type="InterPro" id="IPR036612">
    <property type="entry name" value="KH_dom_type_1_sf"/>
</dbReference>
<evidence type="ECO:0000256" key="7">
    <source>
        <dbReference type="ARBA" id="ARBA00022833"/>
    </source>
</evidence>
<evidence type="ECO:0000313" key="16">
    <source>
        <dbReference type="Proteomes" id="UP001430848"/>
    </source>
</evidence>
<evidence type="ECO:0000256" key="9">
    <source>
        <dbReference type="ARBA" id="ARBA00023187"/>
    </source>
</evidence>
<evidence type="ECO:0000256" key="2">
    <source>
        <dbReference type="ARBA" id="ARBA00010382"/>
    </source>
</evidence>
<dbReference type="InterPro" id="IPR001878">
    <property type="entry name" value="Znf_CCHC"/>
</dbReference>
<keyword evidence="4 12" id="KW-0507">mRNA processing</keyword>
<evidence type="ECO:0000256" key="11">
    <source>
        <dbReference type="PROSITE-ProRule" id="PRU00047"/>
    </source>
</evidence>
<evidence type="ECO:0000256" key="6">
    <source>
        <dbReference type="ARBA" id="ARBA00022771"/>
    </source>
</evidence>
<gene>
    <name evidence="15" type="ORF">SLS63_013147</name>
</gene>
<evidence type="ECO:0000256" key="1">
    <source>
        <dbReference type="ARBA" id="ARBA00004123"/>
    </source>
</evidence>
<evidence type="ECO:0000313" key="15">
    <source>
        <dbReference type="EMBL" id="KAK7709737.1"/>
    </source>
</evidence>
<evidence type="ECO:0000256" key="12">
    <source>
        <dbReference type="RuleBase" id="RU367126"/>
    </source>
</evidence>
<evidence type="ECO:0000256" key="10">
    <source>
        <dbReference type="ARBA" id="ARBA00023242"/>
    </source>
</evidence>
<comment type="subcellular location">
    <subcellularLocation>
        <location evidence="1 12">Nucleus</location>
    </subcellularLocation>
</comment>
<feature type="region of interest" description="Disordered" evidence="13">
    <location>
        <begin position="1"/>
        <end position="37"/>
    </location>
</feature>
<feature type="region of interest" description="Disordered" evidence="13">
    <location>
        <begin position="70"/>
        <end position="97"/>
    </location>
</feature>
<comment type="caution">
    <text evidence="15">The sequence shown here is derived from an EMBL/GenBank/DDBJ whole genome shotgun (WGS) entry which is preliminary data.</text>
</comment>
<dbReference type="PANTHER" id="PTHR11208">
    <property type="entry name" value="RNA-BINDING PROTEIN RELATED"/>
    <property type="match status" value="1"/>
</dbReference>
<dbReference type="InterPro" id="IPR036875">
    <property type="entry name" value="Znf_CCHC_sf"/>
</dbReference>
<dbReference type="SUPFAM" id="SSF57756">
    <property type="entry name" value="Retrovirus zinc finger-like domains"/>
    <property type="match status" value="1"/>
</dbReference>
<dbReference type="PROSITE" id="PS50158">
    <property type="entry name" value="ZF_CCHC"/>
    <property type="match status" value="1"/>
</dbReference>
<dbReference type="EMBL" id="JAKNSF020000165">
    <property type="protein sequence ID" value="KAK7709737.1"/>
    <property type="molecule type" value="Genomic_DNA"/>
</dbReference>
<keyword evidence="12" id="KW-0747">Spliceosome</keyword>
<comment type="function">
    <text evidence="12">Necessary for the splicing of pre-mRNA. Has a role in the recognition of the branch site (5'-UACUAAC-3'), the pyrimidine tract and the 3'-splice site at the 3'-end of introns.</text>
</comment>
<keyword evidence="8" id="KW-0694">RNA-binding</keyword>
<sequence length="344" mass="38910">MHPLNLYGHGAESPKSQRTTRWGSESQTTEVNGLKTAVTTAMTPEQLDAYVLCIKIEEVRQKLCAGAHEPAYNSKRSASPPPEYDSSGRRINTRKHRYRQRLEEERQTLVDDALSTIPGYWAPREFRHIQRRMVTDKVYIPVKDFPGVNFIGQILGPRGQSLRDMNNQSGAHVAIRGKGSVKEGRARHSRTHSDANVATTDDQQDPLHCLIRADTQEKVNHAKRLVDEVIEAAASAPEDQNQWKRDQLRQLAVMNGTFRDDERQTCDNCGQTGHRHYFCTMPPRFAAGVICHSCKNAGHIARDCPQNGTGLVKVPPWRKDRMTRQPEATGHDDEFEQLMLEIGK</sequence>
<evidence type="ECO:0000256" key="3">
    <source>
        <dbReference type="ARBA" id="ARBA00017984"/>
    </source>
</evidence>
<dbReference type="InterPro" id="IPR004087">
    <property type="entry name" value="KH_dom"/>
</dbReference>
<dbReference type="SMART" id="SM00322">
    <property type="entry name" value="KH"/>
    <property type="match status" value="1"/>
</dbReference>
<keyword evidence="5 12" id="KW-0479">Metal-binding</keyword>
<dbReference type="Pfam" id="PF16275">
    <property type="entry name" value="SF1-HH"/>
    <property type="match status" value="1"/>
</dbReference>
<organism evidence="15 16">
    <name type="scientific">Diaporthe eres</name>
    <name type="common">Phomopsis oblonga</name>
    <dbReference type="NCBI Taxonomy" id="83184"/>
    <lineage>
        <taxon>Eukaryota</taxon>
        <taxon>Fungi</taxon>
        <taxon>Dikarya</taxon>
        <taxon>Ascomycota</taxon>
        <taxon>Pezizomycotina</taxon>
        <taxon>Sordariomycetes</taxon>
        <taxon>Sordariomycetidae</taxon>
        <taxon>Diaporthales</taxon>
        <taxon>Diaporthaceae</taxon>
        <taxon>Diaporthe</taxon>
        <taxon>Diaporthe eres species complex</taxon>
    </lineage>
</organism>
<keyword evidence="10 12" id="KW-0539">Nucleus</keyword>
<dbReference type="InterPro" id="IPR047086">
    <property type="entry name" value="SF1-HH_sf"/>
</dbReference>
<keyword evidence="7 12" id="KW-0862">Zinc</keyword>
<name>A0ABR1NPE9_DIAER</name>
<protein>
    <recommendedName>
        <fullName evidence="3 12">Branchpoint-bridging protein</fullName>
    </recommendedName>
</protein>
<dbReference type="InterPro" id="IPR045071">
    <property type="entry name" value="BBP-like"/>
</dbReference>
<dbReference type="InterPro" id="IPR032570">
    <property type="entry name" value="SF1-HH"/>
</dbReference>
<dbReference type="Gene3D" id="6.10.140.1790">
    <property type="match status" value="1"/>
</dbReference>
<dbReference type="Gene3D" id="4.10.60.10">
    <property type="entry name" value="Zinc finger, CCHC-type"/>
    <property type="match status" value="1"/>
</dbReference>
<accession>A0ABR1NPE9</accession>
<dbReference type="PANTHER" id="PTHR11208:SF45">
    <property type="entry name" value="SPLICING FACTOR 1"/>
    <property type="match status" value="1"/>
</dbReference>
<dbReference type="CDD" id="cd02395">
    <property type="entry name" value="KH-I_BBP"/>
    <property type="match status" value="1"/>
</dbReference>
<dbReference type="Proteomes" id="UP001430848">
    <property type="component" value="Unassembled WGS sequence"/>
</dbReference>
<keyword evidence="16" id="KW-1185">Reference proteome</keyword>
<dbReference type="SUPFAM" id="SSF54791">
    <property type="entry name" value="Eukaryotic type KH-domain (KH-domain type I)"/>
    <property type="match status" value="1"/>
</dbReference>
<comment type="similarity">
    <text evidence="2 12">Belongs to the BBP/SF1 family.</text>
</comment>
<feature type="region of interest" description="Disordered" evidence="13">
    <location>
        <begin position="177"/>
        <end position="201"/>
    </location>
</feature>
<proteinExistence type="inferred from homology"/>
<evidence type="ECO:0000256" key="8">
    <source>
        <dbReference type="ARBA" id="ARBA00022884"/>
    </source>
</evidence>
<feature type="domain" description="CCHC-type" evidence="14">
    <location>
        <begin position="291"/>
        <end position="306"/>
    </location>
</feature>
<dbReference type="Gene3D" id="3.30.1370.10">
    <property type="entry name" value="K Homology domain, type 1"/>
    <property type="match status" value="1"/>
</dbReference>
<dbReference type="Pfam" id="PF00098">
    <property type="entry name" value="zf-CCHC"/>
    <property type="match status" value="1"/>
</dbReference>
<dbReference type="Pfam" id="PF22675">
    <property type="entry name" value="KH-I_KHDC4-BBP"/>
    <property type="match status" value="1"/>
</dbReference>
<evidence type="ECO:0000256" key="5">
    <source>
        <dbReference type="ARBA" id="ARBA00022723"/>
    </source>
</evidence>
<keyword evidence="9 12" id="KW-0508">mRNA splicing</keyword>
<dbReference type="InterPro" id="IPR055256">
    <property type="entry name" value="KH_1_KHDC4/BBP-like"/>
</dbReference>
<evidence type="ECO:0000259" key="14">
    <source>
        <dbReference type="PROSITE" id="PS50158"/>
    </source>
</evidence>